<sequence length="331" mass="34190">MLLPLTAATADTKPSASVSVRPKEGQDLKGTAAVVGGLDEDSESFNRSTSQHPAKFSSQTGELESARNSGQDDNNRASSSQSESVVNPLHIVRQTCPILTGAVNGRVNVSAAVSSSSSYNKSNRQANYSATNRPDSTSSSQKYGPRSSQCLEVPSSSSVHEVTSDSRDVGSKPDHPTCGKQASSVFAEAGCRRSASFRISSASQLISPPPASSVSTFTADTLPTKKFSTLARIGCVGSTTAVAAAAVAASRRAGIGDFGRQTSFQKGPFEARTDCPNETLPPTPSPPSVAYETGKPHGPEIVVHQLSGAANQASAVSSSGISQISKNLWAS</sequence>
<comment type="caution">
    <text evidence="2">The sequence shown here is derived from an EMBL/GenBank/DDBJ whole genome shotgun (WGS) entry which is preliminary data.</text>
</comment>
<accession>A0A3S5CTQ1</accession>
<reference evidence="2" key="1">
    <citation type="submission" date="2018-11" db="EMBL/GenBank/DDBJ databases">
        <authorList>
            <consortium name="Pathogen Informatics"/>
        </authorList>
    </citation>
    <scope>NUCLEOTIDE SEQUENCE</scope>
</reference>
<organism evidence="2 3">
    <name type="scientific">Protopolystoma xenopodis</name>
    <dbReference type="NCBI Taxonomy" id="117903"/>
    <lineage>
        <taxon>Eukaryota</taxon>
        <taxon>Metazoa</taxon>
        <taxon>Spiralia</taxon>
        <taxon>Lophotrochozoa</taxon>
        <taxon>Platyhelminthes</taxon>
        <taxon>Monogenea</taxon>
        <taxon>Polyopisthocotylea</taxon>
        <taxon>Polystomatidea</taxon>
        <taxon>Polystomatidae</taxon>
        <taxon>Protopolystoma</taxon>
    </lineage>
</organism>
<dbReference type="Proteomes" id="UP000784294">
    <property type="component" value="Unassembled WGS sequence"/>
</dbReference>
<name>A0A3S5CTQ1_9PLAT</name>
<feature type="region of interest" description="Disordered" evidence="1">
    <location>
        <begin position="113"/>
        <end position="179"/>
    </location>
</feature>
<feature type="region of interest" description="Disordered" evidence="1">
    <location>
        <begin position="1"/>
        <end position="86"/>
    </location>
</feature>
<protein>
    <submittedName>
        <fullName evidence="2">Uncharacterized protein</fullName>
    </submittedName>
</protein>
<feature type="region of interest" description="Disordered" evidence="1">
    <location>
        <begin position="273"/>
        <end position="296"/>
    </location>
</feature>
<dbReference type="AlphaFoldDB" id="A0A3S5CTQ1"/>
<feature type="compositionally biased region" description="Polar residues" evidence="1">
    <location>
        <begin position="127"/>
        <end position="150"/>
    </location>
</feature>
<dbReference type="EMBL" id="CAAALY010251426">
    <property type="protein sequence ID" value="VEL36106.1"/>
    <property type="molecule type" value="Genomic_DNA"/>
</dbReference>
<evidence type="ECO:0000313" key="3">
    <source>
        <dbReference type="Proteomes" id="UP000784294"/>
    </source>
</evidence>
<gene>
    <name evidence="2" type="ORF">PXEA_LOCUS29546</name>
</gene>
<feature type="compositionally biased region" description="Basic and acidic residues" evidence="1">
    <location>
        <begin position="162"/>
        <end position="177"/>
    </location>
</feature>
<keyword evidence="3" id="KW-1185">Reference proteome</keyword>
<proteinExistence type="predicted"/>
<evidence type="ECO:0000313" key="2">
    <source>
        <dbReference type="EMBL" id="VEL36106.1"/>
    </source>
</evidence>
<feature type="compositionally biased region" description="Low complexity" evidence="1">
    <location>
        <begin position="113"/>
        <end position="126"/>
    </location>
</feature>
<evidence type="ECO:0000256" key="1">
    <source>
        <dbReference type="SAM" id="MobiDB-lite"/>
    </source>
</evidence>
<feature type="compositionally biased region" description="Polar residues" evidence="1">
    <location>
        <begin position="45"/>
        <end position="85"/>
    </location>
</feature>